<dbReference type="Proteomes" id="UP000463470">
    <property type="component" value="Unassembled WGS sequence"/>
</dbReference>
<dbReference type="AlphaFoldDB" id="A0A845L595"/>
<evidence type="ECO:0000313" key="1">
    <source>
        <dbReference type="EMBL" id="MZP31473.1"/>
    </source>
</evidence>
<name>A0A845L595_9FIRM</name>
<accession>A0A845L595</accession>
<evidence type="ECO:0000313" key="2">
    <source>
        <dbReference type="Proteomes" id="UP000463470"/>
    </source>
</evidence>
<proteinExistence type="predicted"/>
<dbReference type="EMBL" id="WXEY01000046">
    <property type="protein sequence ID" value="MZP31473.1"/>
    <property type="molecule type" value="Genomic_DNA"/>
</dbReference>
<gene>
    <name evidence="1" type="ORF">GTO91_17415</name>
</gene>
<organism evidence="1 2">
    <name type="scientific">Heliomicrobium undosum</name>
    <dbReference type="NCBI Taxonomy" id="121734"/>
    <lineage>
        <taxon>Bacteria</taxon>
        <taxon>Bacillati</taxon>
        <taxon>Bacillota</taxon>
        <taxon>Clostridia</taxon>
        <taxon>Eubacteriales</taxon>
        <taxon>Heliobacteriaceae</taxon>
        <taxon>Heliomicrobium</taxon>
    </lineage>
</organism>
<reference evidence="1 2" key="1">
    <citation type="submission" date="2020-01" db="EMBL/GenBank/DDBJ databases">
        <title>Whole-genome sequence of Heliobacterium undosum DSM 13378.</title>
        <authorList>
            <person name="Kyndt J.A."/>
            <person name="Meyer T.E."/>
        </authorList>
    </citation>
    <scope>NUCLEOTIDE SEQUENCE [LARGE SCALE GENOMIC DNA]</scope>
    <source>
        <strain evidence="1 2">DSM 13378</strain>
    </source>
</reference>
<keyword evidence="2" id="KW-1185">Reference proteome</keyword>
<dbReference type="OrthoDB" id="118405at2"/>
<dbReference type="RefSeq" id="WP_161259987.1">
    <property type="nucleotide sequence ID" value="NZ_WXEY01000046.1"/>
</dbReference>
<protein>
    <submittedName>
        <fullName evidence="1">Uncharacterized protein</fullName>
    </submittedName>
</protein>
<comment type="caution">
    <text evidence="1">The sequence shown here is derived from an EMBL/GenBank/DDBJ whole genome shotgun (WGS) entry which is preliminary data.</text>
</comment>
<sequence length="78" mass="8750">MLQLEVVMGIFDGINGENNNEEVLENEITDKGTVQLRKEELDIAKDRVPTGVFGKTKMQRSATDFLQGHFANIYASFS</sequence>